<organism evidence="6 7">
    <name type="scientific">Liquidambar formosana</name>
    <name type="common">Formosan gum</name>
    <dbReference type="NCBI Taxonomy" id="63359"/>
    <lineage>
        <taxon>Eukaryota</taxon>
        <taxon>Viridiplantae</taxon>
        <taxon>Streptophyta</taxon>
        <taxon>Embryophyta</taxon>
        <taxon>Tracheophyta</taxon>
        <taxon>Spermatophyta</taxon>
        <taxon>Magnoliopsida</taxon>
        <taxon>eudicotyledons</taxon>
        <taxon>Gunneridae</taxon>
        <taxon>Pentapetalae</taxon>
        <taxon>Saxifragales</taxon>
        <taxon>Altingiaceae</taxon>
        <taxon>Liquidambar</taxon>
    </lineage>
</organism>
<dbReference type="Pfam" id="PF00232">
    <property type="entry name" value="Glyco_hydro_1"/>
    <property type="match status" value="1"/>
</dbReference>
<dbReference type="InterPro" id="IPR033132">
    <property type="entry name" value="GH_1_N_CS"/>
</dbReference>
<keyword evidence="7" id="KW-1185">Reference proteome</keyword>
<dbReference type="EMBL" id="JBBPBK010000012">
    <property type="protein sequence ID" value="KAK9273243.1"/>
    <property type="molecule type" value="Genomic_DNA"/>
</dbReference>
<proteinExistence type="inferred from homology"/>
<dbReference type="PANTHER" id="PTHR10353">
    <property type="entry name" value="GLYCOSYL HYDROLASE"/>
    <property type="match status" value="1"/>
</dbReference>
<dbReference type="PANTHER" id="PTHR10353:SF137">
    <property type="entry name" value="MYROSINASE 3-RELATED"/>
    <property type="match status" value="1"/>
</dbReference>
<dbReference type="Proteomes" id="UP001415857">
    <property type="component" value="Unassembled WGS sequence"/>
</dbReference>
<keyword evidence="3" id="KW-0326">Glycosidase</keyword>
<comment type="similarity">
    <text evidence="1 4">Belongs to the glycosyl hydrolase 1 family.</text>
</comment>
<dbReference type="GO" id="GO:0005975">
    <property type="term" value="P:carbohydrate metabolic process"/>
    <property type="evidence" value="ECO:0007669"/>
    <property type="project" value="InterPro"/>
</dbReference>
<evidence type="ECO:0000313" key="7">
    <source>
        <dbReference type="Proteomes" id="UP001415857"/>
    </source>
</evidence>
<protein>
    <recommendedName>
        <fullName evidence="8">Beta-glucosidase</fullName>
    </recommendedName>
</protein>
<sequence>MATKGYLLLGLLLLISSLTSSRALTPTHGTASLNRRSFPAGFIFGTASSAYQYEGAVNEDGRGPSIWDTFTHRYPDKIANGNNGDIAVDSYHRYKV</sequence>
<evidence type="ECO:0000256" key="5">
    <source>
        <dbReference type="SAM" id="SignalP"/>
    </source>
</evidence>
<dbReference type="AlphaFoldDB" id="A0AAP0NHW1"/>
<dbReference type="Gene3D" id="3.20.20.80">
    <property type="entry name" value="Glycosidases"/>
    <property type="match status" value="1"/>
</dbReference>
<comment type="caution">
    <text evidence="6">The sequence shown here is derived from an EMBL/GenBank/DDBJ whole genome shotgun (WGS) entry which is preliminary data.</text>
</comment>
<keyword evidence="5" id="KW-0732">Signal</keyword>
<dbReference type="InterPro" id="IPR017853">
    <property type="entry name" value="GH"/>
</dbReference>
<dbReference type="PROSITE" id="PS00653">
    <property type="entry name" value="GLYCOSYL_HYDROL_F1_2"/>
    <property type="match status" value="1"/>
</dbReference>
<dbReference type="GO" id="GO:0008422">
    <property type="term" value="F:beta-glucosidase activity"/>
    <property type="evidence" value="ECO:0007669"/>
    <property type="project" value="UniProtKB-ARBA"/>
</dbReference>
<evidence type="ECO:0000256" key="3">
    <source>
        <dbReference type="ARBA" id="ARBA00023295"/>
    </source>
</evidence>
<feature type="chain" id="PRO_5042959318" description="Beta-glucosidase" evidence="5">
    <location>
        <begin position="24"/>
        <end position="96"/>
    </location>
</feature>
<reference evidence="6 7" key="1">
    <citation type="journal article" date="2024" name="Plant J.">
        <title>Genome sequences and population genomics reveal climatic adaptation and genomic divergence between two closely related sweetgum species.</title>
        <authorList>
            <person name="Xu W.Q."/>
            <person name="Ren C.Q."/>
            <person name="Zhang X.Y."/>
            <person name="Comes H.P."/>
            <person name="Liu X.H."/>
            <person name="Li Y.G."/>
            <person name="Kettle C.J."/>
            <person name="Jalonen R."/>
            <person name="Gaisberger H."/>
            <person name="Ma Y.Z."/>
            <person name="Qiu Y.X."/>
        </authorList>
    </citation>
    <scope>NUCLEOTIDE SEQUENCE [LARGE SCALE GENOMIC DNA]</scope>
    <source>
        <strain evidence="6">Hangzhou</strain>
    </source>
</reference>
<evidence type="ECO:0000313" key="6">
    <source>
        <dbReference type="EMBL" id="KAK9273243.1"/>
    </source>
</evidence>
<dbReference type="SUPFAM" id="SSF51445">
    <property type="entry name" value="(Trans)glycosidases"/>
    <property type="match status" value="1"/>
</dbReference>
<evidence type="ECO:0008006" key="8">
    <source>
        <dbReference type="Google" id="ProtNLM"/>
    </source>
</evidence>
<evidence type="ECO:0000256" key="2">
    <source>
        <dbReference type="ARBA" id="ARBA00022801"/>
    </source>
</evidence>
<accession>A0AAP0NHW1</accession>
<feature type="signal peptide" evidence="5">
    <location>
        <begin position="1"/>
        <end position="23"/>
    </location>
</feature>
<dbReference type="InterPro" id="IPR001360">
    <property type="entry name" value="Glyco_hydro_1"/>
</dbReference>
<name>A0AAP0NHW1_LIQFO</name>
<evidence type="ECO:0000256" key="4">
    <source>
        <dbReference type="RuleBase" id="RU003690"/>
    </source>
</evidence>
<evidence type="ECO:0000256" key="1">
    <source>
        <dbReference type="ARBA" id="ARBA00010838"/>
    </source>
</evidence>
<keyword evidence="2" id="KW-0378">Hydrolase</keyword>
<gene>
    <name evidence="6" type="ORF">L1049_018050</name>
</gene>